<reference evidence="2 3" key="1">
    <citation type="journal article" date="2023" name="Nucleic Acids Res.">
        <title>The hologenome of Daphnia magna reveals possible DNA methylation and microbiome-mediated evolution of the host genome.</title>
        <authorList>
            <person name="Chaturvedi A."/>
            <person name="Li X."/>
            <person name="Dhandapani V."/>
            <person name="Marshall H."/>
            <person name="Kissane S."/>
            <person name="Cuenca-Cambronero M."/>
            <person name="Asole G."/>
            <person name="Calvet F."/>
            <person name="Ruiz-Romero M."/>
            <person name="Marangio P."/>
            <person name="Guigo R."/>
            <person name="Rago D."/>
            <person name="Mirbahai L."/>
            <person name="Eastwood N."/>
            <person name="Colbourne J.K."/>
            <person name="Zhou J."/>
            <person name="Mallon E."/>
            <person name="Orsini L."/>
        </authorList>
    </citation>
    <scope>NUCLEOTIDE SEQUENCE [LARGE SCALE GENOMIC DNA]</scope>
    <source>
        <strain evidence="2">LRV0_1</strain>
    </source>
</reference>
<dbReference type="PANTHER" id="PTHR31569">
    <property type="entry name" value="SWIM-TYPE DOMAIN-CONTAINING PROTEIN"/>
    <property type="match status" value="1"/>
</dbReference>
<keyword evidence="3" id="KW-1185">Reference proteome</keyword>
<dbReference type="InterPro" id="IPR048324">
    <property type="entry name" value="ZSWIM1-3_RNaseH-like"/>
</dbReference>
<sequence>MQCVSSQQKGSKKVDDERWKYYSAKILCSHHGNHRNRSKGLRPNQKVYACNCPYTWYVSLNVRQQKYEVISCNLEHANNPVSEELIATYGEKKHLDPAALEYITDATCDGAIPLKVRKRVYDEFNVVLKPKTIQNIKQKVIGLPRDEWKNTVELLDAFRERPGNVVKIVHDEDNEVVQIFIQSQEQREFFKKFGEVVEIDGTYKVDKAGVPLTPLL</sequence>
<dbReference type="PANTHER" id="PTHR31569:SF4">
    <property type="entry name" value="SWIM-TYPE DOMAIN-CONTAINING PROTEIN"/>
    <property type="match status" value="1"/>
</dbReference>
<evidence type="ECO:0000313" key="2">
    <source>
        <dbReference type="EMBL" id="KAK4021562.1"/>
    </source>
</evidence>
<dbReference type="Pfam" id="PF21056">
    <property type="entry name" value="ZSWIM1-3_RNaseH-like"/>
    <property type="match status" value="1"/>
</dbReference>
<dbReference type="EMBL" id="JAOYFB010000036">
    <property type="protein sequence ID" value="KAK4021562.1"/>
    <property type="molecule type" value="Genomic_DNA"/>
</dbReference>
<comment type="caution">
    <text evidence="2">The sequence shown here is derived from an EMBL/GenBank/DDBJ whole genome shotgun (WGS) entry which is preliminary data.</text>
</comment>
<gene>
    <name evidence="2" type="ORF">OUZ56_003476</name>
</gene>
<feature type="domain" description="ZSWIM1/3 RNaseH-like" evidence="1">
    <location>
        <begin position="158"/>
        <end position="212"/>
    </location>
</feature>
<name>A0ABR0A8Z0_9CRUS</name>
<dbReference type="Proteomes" id="UP001234178">
    <property type="component" value="Unassembled WGS sequence"/>
</dbReference>
<proteinExistence type="predicted"/>
<protein>
    <recommendedName>
        <fullName evidence="1">ZSWIM1/3 RNaseH-like domain-containing protein</fullName>
    </recommendedName>
</protein>
<accession>A0ABR0A8Z0</accession>
<organism evidence="2 3">
    <name type="scientific">Daphnia magna</name>
    <dbReference type="NCBI Taxonomy" id="35525"/>
    <lineage>
        <taxon>Eukaryota</taxon>
        <taxon>Metazoa</taxon>
        <taxon>Ecdysozoa</taxon>
        <taxon>Arthropoda</taxon>
        <taxon>Crustacea</taxon>
        <taxon>Branchiopoda</taxon>
        <taxon>Diplostraca</taxon>
        <taxon>Cladocera</taxon>
        <taxon>Anomopoda</taxon>
        <taxon>Daphniidae</taxon>
        <taxon>Daphnia</taxon>
    </lineage>
</organism>
<evidence type="ECO:0000259" key="1">
    <source>
        <dbReference type="Pfam" id="PF21056"/>
    </source>
</evidence>
<evidence type="ECO:0000313" key="3">
    <source>
        <dbReference type="Proteomes" id="UP001234178"/>
    </source>
</evidence>
<dbReference type="InterPro" id="IPR052579">
    <property type="entry name" value="Zinc_finger_SWIM"/>
</dbReference>